<evidence type="ECO:0000259" key="1">
    <source>
        <dbReference type="Pfam" id="PF14727"/>
    </source>
</evidence>
<dbReference type="InterPro" id="IPR026511">
    <property type="entry name" value="PTHB1"/>
</dbReference>
<evidence type="ECO:0000313" key="4">
    <source>
        <dbReference type="EMBL" id="KAK9814270.1"/>
    </source>
</evidence>
<proteinExistence type="predicted"/>
<name>A0AAW1PWU9_9CHLO</name>
<organism evidence="4 5">
    <name type="scientific">[Myrmecia] bisecta</name>
    <dbReference type="NCBI Taxonomy" id="41462"/>
    <lineage>
        <taxon>Eukaryota</taxon>
        <taxon>Viridiplantae</taxon>
        <taxon>Chlorophyta</taxon>
        <taxon>core chlorophytes</taxon>
        <taxon>Trebouxiophyceae</taxon>
        <taxon>Trebouxiales</taxon>
        <taxon>Trebouxiaceae</taxon>
        <taxon>Myrmecia</taxon>
    </lineage>
</organism>
<reference evidence="4 5" key="1">
    <citation type="journal article" date="2024" name="Nat. Commun.">
        <title>Phylogenomics reveals the evolutionary origins of lichenization in chlorophyte algae.</title>
        <authorList>
            <person name="Puginier C."/>
            <person name="Libourel C."/>
            <person name="Otte J."/>
            <person name="Skaloud P."/>
            <person name="Haon M."/>
            <person name="Grisel S."/>
            <person name="Petersen M."/>
            <person name="Berrin J.G."/>
            <person name="Delaux P.M."/>
            <person name="Dal Grande F."/>
            <person name="Keller J."/>
        </authorList>
    </citation>
    <scope>NUCLEOTIDE SEQUENCE [LARGE SCALE GENOMIC DNA]</scope>
    <source>
        <strain evidence="4 5">SAG 2043</strain>
    </source>
</reference>
<dbReference type="Pfam" id="PF14727">
    <property type="entry name" value="PHTB1_N"/>
    <property type="match status" value="1"/>
</dbReference>
<dbReference type="GO" id="GO:0034464">
    <property type="term" value="C:BBSome"/>
    <property type="evidence" value="ECO:0007669"/>
    <property type="project" value="InterPro"/>
</dbReference>
<accession>A0AAW1PWU9</accession>
<protein>
    <recommendedName>
        <fullName evidence="6">Protein PTHB1</fullName>
    </recommendedName>
</protein>
<gene>
    <name evidence="4" type="ORF">WJX72_003177</name>
</gene>
<keyword evidence="5" id="KW-1185">Reference proteome</keyword>
<dbReference type="EMBL" id="JALJOR010000007">
    <property type="protein sequence ID" value="KAK9814270.1"/>
    <property type="molecule type" value="Genomic_DNA"/>
</dbReference>
<sequence length="813" mass="86521">MSLFCTREWWGTGCSRTEDFLAGGLCVGNFDGAPDGQDKIAVASLQGVLRVYQPQCRDARVEDLLLELNLQLPILQLQAGCLFKGEHQQLAILHPRSLVLYATAPSAGQAGGLALQQKCDFRLARTAASMVVGRFGETTDVDSICVQSMDGQLSFFVDGACAFECFLPGFLAPGPLCYCAAIDSLVTSSSALDVQCFRYSRLASATHTLPTQEQPSLHEATGKRLQPDWTYVLGEAPTGICFARFLADEQVGHIVVVGERSLTCLDGHGKLQLQKRLDFVPVAHVMLPAGGGRAARLLLVAPSGQLLVFGGQQLLWLAAVGLVPCAMRIGSFGGERGLLVGLEASGKLSVSYLGTKPPAPGPNSKRGAEPDYVALEAEHQQLKAAMRQAESCAPVYEDGGLLIAMQARSVSDAEAVGWPSGGSQAACVGCLVVHVLLSYLGPGQLTRLQLSLQPPAGVLCDQEIIEVAEVKATSQTPLLLPLTCWATRSSLPGSSFGVVGVYLAPGGRVCTASAALRLPLTAFCHLVAPVHTGAFKLTITTDQPPHPLTLLFADIQQSAQVAPADAGNAADVMTVQYHTGDKATLLVSKTAGRYRAQADSFEALGLLLEELVHRLNEQGAPPGQDLHIFFQDALPLQDWFALLDGHESACMEAAASRERLAQCAAQFRAAQKRLLLATADRTPVPLLYLQLMLHETAEQLRSLGDAVEASQQAVQAAGHKLAAGCRLLLLLVRYHLALPGQDVERLASHLYAQAIHMGDWEEIAKASLAHLLQTTFSDTAGKTGSAAVDAHDMKGMISFMLERLLQGARLSPA</sequence>
<dbReference type="PANTHER" id="PTHR20991">
    <property type="entry name" value="PARATHYROID HORMONE-RESPONSIVE B1 GENE"/>
    <property type="match status" value="1"/>
</dbReference>
<evidence type="ECO:0000259" key="3">
    <source>
        <dbReference type="Pfam" id="PF23338"/>
    </source>
</evidence>
<feature type="domain" description="PTHB1 platform" evidence="2">
    <location>
        <begin position="519"/>
        <end position="618"/>
    </location>
</feature>
<dbReference type="Proteomes" id="UP001489004">
    <property type="component" value="Unassembled WGS sequence"/>
</dbReference>
<dbReference type="InterPro" id="IPR055362">
    <property type="entry name" value="PTHB1_pf_dom"/>
</dbReference>
<feature type="domain" description="PTHB1 hairpin" evidence="3">
    <location>
        <begin position="634"/>
        <end position="733"/>
    </location>
</feature>
<dbReference type="InterPro" id="IPR055363">
    <property type="entry name" value="PTHB1_hp_dom"/>
</dbReference>
<evidence type="ECO:0000313" key="5">
    <source>
        <dbReference type="Proteomes" id="UP001489004"/>
    </source>
</evidence>
<dbReference type="GO" id="GO:0060271">
    <property type="term" value="P:cilium assembly"/>
    <property type="evidence" value="ECO:0007669"/>
    <property type="project" value="TreeGrafter"/>
</dbReference>
<evidence type="ECO:0000259" key="2">
    <source>
        <dbReference type="Pfam" id="PF23337"/>
    </source>
</evidence>
<feature type="domain" description="PTHB1 N-terminal" evidence="1">
    <location>
        <begin position="1"/>
        <end position="357"/>
    </location>
</feature>
<evidence type="ECO:0008006" key="6">
    <source>
        <dbReference type="Google" id="ProtNLM"/>
    </source>
</evidence>
<dbReference type="PANTHER" id="PTHR20991:SF0">
    <property type="entry name" value="PROTEIN PTHB1"/>
    <property type="match status" value="1"/>
</dbReference>
<dbReference type="Pfam" id="PF23338">
    <property type="entry name" value="PTHB1_hp"/>
    <property type="match status" value="1"/>
</dbReference>
<dbReference type="AlphaFoldDB" id="A0AAW1PWU9"/>
<dbReference type="GO" id="GO:0016020">
    <property type="term" value="C:membrane"/>
    <property type="evidence" value="ECO:0007669"/>
    <property type="project" value="TreeGrafter"/>
</dbReference>
<dbReference type="Pfam" id="PF23337">
    <property type="entry name" value="PTHB1_pf"/>
    <property type="match status" value="1"/>
</dbReference>
<comment type="caution">
    <text evidence="4">The sequence shown here is derived from an EMBL/GenBank/DDBJ whole genome shotgun (WGS) entry which is preliminary data.</text>
</comment>
<dbReference type="InterPro" id="IPR028073">
    <property type="entry name" value="PHTB1_N_dom"/>
</dbReference>